<accession>A0A1L9SJH2</accession>
<dbReference type="EMBL" id="KV878341">
    <property type="protein sequence ID" value="OJJ47370.1"/>
    <property type="molecule type" value="Genomic_DNA"/>
</dbReference>
<comment type="subcellular location">
    <subcellularLocation>
        <location evidence="1">Membrane</location>
        <topology evidence="1">Multi-pass membrane protein</topology>
    </subcellularLocation>
</comment>
<feature type="transmembrane region" description="Helical" evidence="5">
    <location>
        <begin position="456"/>
        <end position="477"/>
    </location>
</feature>
<dbReference type="InterPro" id="IPR020846">
    <property type="entry name" value="MFS_dom"/>
</dbReference>
<dbReference type="PANTHER" id="PTHR23507">
    <property type="entry name" value="ZGC:174356"/>
    <property type="match status" value="1"/>
</dbReference>
<evidence type="ECO:0000313" key="7">
    <source>
        <dbReference type="EMBL" id="OJJ47370.1"/>
    </source>
</evidence>
<evidence type="ECO:0000256" key="3">
    <source>
        <dbReference type="ARBA" id="ARBA00022989"/>
    </source>
</evidence>
<feature type="transmembrane region" description="Helical" evidence="5">
    <location>
        <begin position="188"/>
        <end position="209"/>
    </location>
</feature>
<keyword evidence="4 5" id="KW-0472">Membrane</keyword>
<feature type="transmembrane region" description="Helical" evidence="5">
    <location>
        <begin position="25"/>
        <end position="47"/>
    </location>
</feature>
<dbReference type="PROSITE" id="PS50850">
    <property type="entry name" value="MFS"/>
    <property type="match status" value="1"/>
</dbReference>
<feature type="transmembrane region" description="Helical" evidence="5">
    <location>
        <begin position="323"/>
        <end position="344"/>
    </location>
</feature>
<dbReference type="VEuPathDB" id="FungiDB:ASPZODRAFT_65203"/>
<feature type="transmembrane region" description="Helical" evidence="5">
    <location>
        <begin position="284"/>
        <end position="303"/>
    </location>
</feature>
<proteinExistence type="predicted"/>
<dbReference type="RefSeq" id="XP_022581880.1">
    <property type="nucleotide sequence ID" value="XM_022729286.1"/>
</dbReference>
<sequence>MATISNDEIAPLLGTNASASRSRKLLVMIGGSILILAMDFGFFLTVAPQTKIFEDIICRDYLAALGNRTDTIPLEGVCKSGPVQSELALVNGWKETADVLPGILLSIPYGVLADRWGRKPVLLLGILGILLGEIWVRVVCLYPTVLPLRLVWLSGMWRLIGGGDMVLSSIALVMVADCFPEDEMATALFRLFSAVILSEVLATPVSAYLMASDPWVPYMLGLGIAMVGSLSAFLMPESLSDAKSKISSTTAPSNEETQSYPDGKFSVRQYILDKLQHFRDSTRFIMSTPGVAVCLVALFIASISKQSTSLLLQYTSKRFDWSIADASLLISLRGIVTLANFLLLMPALSSILTRHFHLPGKLKDLRLSQVSSLVSALGFFIIATAGSRAILILGMMLLSMGAAFLVSCRSFVTSLVRPDHVGALYSSATVVSSLGMVVAGPLFAYAFRLGLNLGPAWLGLPFLLAGVIYLLGSVSLIRLKVSNRLHGE</sequence>
<feature type="transmembrane region" description="Helical" evidence="5">
    <location>
        <begin position="389"/>
        <end position="412"/>
    </location>
</feature>
<dbReference type="InterPro" id="IPR036259">
    <property type="entry name" value="MFS_trans_sf"/>
</dbReference>
<evidence type="ECO:0000313" key="8">
    <source>
        <dbReference type="Proteomes" id="UP000184188"/>
    </source>
</evidence>
<organism evidence="7 8">
    <name type="scientific">Penicilliopsis zonata CBS 506.65</name>
    <dbReference type="NCBI Taxonomy" id="1073090"/>
    <lineage>
        <taxon>Eukaryota</taxon>
        <taxon>Fungi</taxon>
        <taxon>Dikarya</taxon>
        <taxon>Ascomycota</taxon>
        <taxon>Pezizomycotina</taxon>
        <taxon>Eurotiomycetes</taxon>
        <taxon>Eurotiomycetidae</taxon>
        <taxon>Eurotiales</taxon>
        <taxon>Aspergillaceae</taxon>
        <taxon>Penicilliopsis</taxon>
    </lineage>
</organism>
<keyword evidence="2 5" id="KW-0812">Transmembrane</keyword>
<dbReference type="AlphaFoldDB" id="A0A1L9SJH2"/>
<feature type="transmembrane region" description="Helical" evidence="5">
    <location>
        <begin position="215"/>
        <end position="235"/>
    </location>
</feature>
<reference evidence="8" key="1">
    <citation type="journal article" date="2017" name="Genome Biol.">
        <title>Comparative genomics reveals high biological diversity and specific adaptations in the industrially and medically important fungal genus Aspergillus.</title>
        <authorList>
            <person name="de Vries R.P."/>
            <person name="Riley R."/>
            <person name="Wiebenga A."/>
            <person name="Aguilar-Osorio G."/>
            <person name="Amillis S."/>
            <person name="Uchima C.A."/>
            <person name="Anderluh G."/>
            <person name="Asadollahi M."/>
            <person name="Askin M."/>
            <person name="Barry K."/>
            <person name="Battaglia E."/>
            <person name="Bayram O."/>
            <person name="Benocci T."/>
            <person name="Braus-Stromeyer S.A."/>
            <person name="Caldana C."/>
            <person name="Canovas D."/>
            <person name="Cerqueira G.C."/>
            <person name="Chen F."/>
            <person name="Chen W."/>
            <person name="Choi C."/>
            <person name="Clum A."/>
            <person name="Dos Santos R.A."/>
            <person name="Damasio A.R."/>
            <person name="Diallinas G."/>
            <person name="Emri T."/>
            <person name="Fekete E."/>
            <person name="Flipphi M."/>
            <person name="Freyberg S."/>
            <person name="Gallo A."/>
            <person name="Gournas C."/>
            <person name="Habgood R."/>
            <person name="Hainaut M."/>
            <person name="Harispe M.L."/>
            <person name="Henrissat B."/>
            <person name="Hilden K.S."/>
            <person name="Hope R."/>
            <person name="Hossain A."/>
            <person name="Karabika E."/>
            <person name="Karaffa L."/>
            <person name="Karanyi Z."/>
            <person name="Krasevec N."/>
            <person name="Kuo A."/>
            <person name="Kusch H."/>
            <person name="LaButti K."/>
            <person name="Lagendijk E.L."/>
            <person name="Lapidus A."/>
            <person name="Levasseur A."/>
            <person name="Lindquist E."/>
            <person name="Lipzen A."/>
            <person name="Logrieco A.F."/>
            <person name="MacCabe A."/>
            <person name="Maekelae M.R."/>
            <person name="Malavazi I."/>
            <person name="Melin P."/>
            <person name="Meyer V."/>
            <person name="Mielnichuk N."/>
            <person name="Miskei M."/>
            <person name="Molnar A.P."/>
            <person name="Mule G."/>
            <person name="Ngan C.Y."/>
            <person name="Orejas M."/>
            <person name="Orosz E."/>
            <person name="Ouedraogo J.P."/>
            <person name="Overkamp K.M."/>
            <person name="Park H.-S."/>
            <person name="Perrone G."/>
            <person name="Piumi F."/>
            <person name="Punt P.J."/>
            <person name="Ram A.F."/>
            <person name="Ramon A."/>
            <person name="Rauscher S."/>
            <person name="Record E."/>
            <person name="Riano-Pachon D.M."/>
            <person name="Robert V."/>
            <person name="Roehrig J."/>
            <person name="Ruller R."/>
            <person name="Salamov A."/>
            <person name="Salih N.S."/>
            <person name="Samson R.A."/>
            <person name="Sandor E."/>
            <person name="Sanguinetti M."/>
            <person name="Schuetze T."/>
            <person name="Sepcic K."/>
            <person name="Shelest E."/>
            <person name="Sherlock G."/>
            <person name="Sophianopoulou V."/>
            <person name="Squina F.M."/>
            <person name="Sun H."/>
            <person name="Susca A."/>
            <person name="Todd R.B."/>
            <person name="Tsang A."/>
            <person name="Unkles S.E."/>
            <person name="van de Wiele N."/>
            <person name="van Rossen-Uffink D."/>
            <person name="Oliveira J.V."/>
            <person name="Vesth T.C."/>
            <person name="Visser J."/>
            <person name="Yu J.-H."/>
            <person name="Zhou M."/>
            <person name="Andersen M.R."/>
            <person name="Archer D.B."/>
            <person name="Baker S.E."/>
            <person name="Benoit I."/>
            <person name="Brakhage A.A."/>
            <person name="Braus G.H."/>
            <person name="Fischer R."/>
            <person name="Frisvad J.C."/>
            <person name="Goldman G.H."/>
            <person name="Houbraken J."/>
            <person name="Oakley B."/>
            <person name="Pocsi I."/>
            <person name="Scazzocchio C."/>
            <person name="Seiboth B."/>
            <person name="vanKuyk P.A."/>
            <person name="Wortman J."/>
            <person name="Dyer P.S."/>
            <person name="Grigoriev I.V."/>
        </authorList>
    </citation>
    <scope>NUCLEOTIDE SEQUENCE [LARGE SCALE GENOMIC DNA]</scope>
    <source>
        <strain evidence="8">CBS 506.65</strain>
    </source>
</reference>
<feature type="transmembrane region" description="Helical" evidence="5">
    <location>
        <begin position="424"/>
        <end position="444"/>
    </location>
</feature>
<dbReference type="Pfam" id="PF07690">
    <property type="entry name" value="MFS_1"/>
    <property type="match status" value="1"/>
</dbReference>
<evidence type="ECO:0000256" key="1">
    <source>
        <dbReference type="ARBA" id="ARBA00004141"/>
    </source>
</evidence>
<evidence type="ECO:0000256" key="5">
    <source>
        <dbReference type="SAM" id="Phobius"/>
    </source>
</evidence>
<dbReference type="GO" id="GO:0016020">
    <property type="term" value="C:membrane"/>
    <property type="evidence" value="ECO:0007669"/>
    <property type="project" value="UniProtKB-SubCell"/>
</dbReference>
<feature type="domain" description="Major facilitator superfamily (MFS) profile" evidence="6">
    <location>
        <begin position="25"/>
        <end position="484"/>
    </location>
</feature>
<dbReference type="InterPro" id="IPR011701">
    <property type="entry name" value="MFS"/>
</dbReference>
<dbReference type="Gene3D" id="1.20.1250.20">
    <property type="entry name" value="MFS general substrate transporter like domains"/>
    <property type="match status" value="1"/>
</dbReference>
<dbReference type="STRING" id="1073090.A0A1L9SJH2"/>
<dbReference type="GO" id="GO:0022857">
    <property type="term" value="F:transmembrane transporter activity"/>
    <property type="evidence" value="ECO:0007669"/>
    <property type="project" value="InterPro"/>
</dbReference>
<keyword evidence="8" id="KW-1185">Reference proteome</keyword>
<dbReference type="PANTHER" id="PTHR23507:SF1">
    <property type="entry name" value="FI18259P1-RELATED"/>
    <property type="match status" value="1"/>
</dbReference>
<dbReference type="OrthoDB" id="194139at2759"/>
<feature type="transmembrane region" description="Helical" evidence="5">
    <location>
        <begin position="156"/>
        <end position="176"/>
    </location>
</feature>
<protein>
    <recommendedName>
        <fullName evidence="6">Major facilitator superfamily (MFS) profile domain-containing protein</fullName>
    </recommendedName>
</protein>
<dbReference type="SUPFAM" id="SSF103473">
    <property type="entry name" value="MFS general substrate transporter"/>
    <property type="match status" value="1"/>
</dbReference>
<gene>
    <name evidence="7" type="ORF">ASPZODRAFT_65203</name>
</gene>
<name>A0A1L9SJH2_9EURO</name>
<evidence type="ECO:0000256" key="4">
    <source>
        <dbReference type="ARBA" id="ARBA00023136"/>
    </source>
</evidence>
<feature type="transmembrane region" description="Helical" evidence="5">
    <location>
        <begin position="365"/>
        <end position="383"/>
    </location>
</feature>
<keyword evidence="3 5" id="KW-1133">Transmembrane helix</keyword>
<evidence type="ECO:0000256" key="2">
    <source>
        <dbReference type="ARBA" id="ARBA00022692"/>
    </source>
</evidence>
<dbReference type="Proteomes" id="UP000184188">
    <property type="component" value="Unassembled WGS sequence"/>
</dbReference>
<feature type="transmembrane region" description="Helical" evidence="5">
    <location>
        <begin position="121"/>
        <end position="144"/>
    </location>
</feature>
<dbReference type="GeneID" id="34615750"/>
<evidence type="ECO:0000259" key="6">
    <source>
        <dbReference type="PROSITE" id="PS50850"/>
    </source>
</evidence>